<reference evidence="1 2" key="1">
    <citation type="journal article" date="2015" name="Genome Announc.">
        <title>Draft Genome Sequence of Clostridium tyrobutyricum Strain DIVETGP, Isolated from Cow's Milk for Grana Padano Production.</title>
        <authorList>
            <person name="Soggiu A."/>
            <person name="Piras C."/>
            <person name="Gaiarsa S."/>
            <person name="Sassera D."/>
            <person name="Roncada P."/>
            <person name="Bendixen E."/>
            <person name="Brasca M."/>
            <person name="Bonizzi L."/>
        </authorList>
    </citation>
    <scope>NUCLEOTIDE SEQUENCE [LARGE SCALE GENOMIC DNA]</scope>
    <source>
        <strain evidence="1 2">DIVETGP</strain>
    </source>
</reference>
<name>W6NJW9_CLOTY</name>
<dbReference type="EMBL" id="CBXI010000040">
    <property type="protein sequence ID" value="CDL92222.1"/>
    <property type="molecule type" value="Genomic_DNA"/>
</dbReference>
<evidence type="ECO:0000313" key="2">
    <source>
        <dbReference type="Proteomes" id="UP000019482"/>
    </source>
</evidence>
<accession>W6NJW9</accession>
<sequence>MIFLAGSYLEKIIDRNNITVENLRSTAHEILYDNTYKENMINMSEDMKSTGG</sequence>
<keyword evidence="2" id="KW-1185">Reference proteome</keyword>
<gene>
    <name evidence="1" type="ORF">CTDIVETGP_2292</name>
</gene>
<proteinExistence type="predicted"/>
<comment type="caution">
    <text evidence="1">The sequence shown here is derived from an EMBL/GenBank/DDBJ whole genome shotgun (WGS) entry which is preliminary data.</text>
</comment>
<dbReference type="AlphaFoldDB" id="W6NJW9"/>
<organism evidence="1 2">
    <name type="scientific">Clostridium tyrobutyricum DIVETGP</name>
    <dbReference type="NCBI Taxonomy" id="1408889"/>
    <lineage>
        <taxon>Bacteria</taxon>
        <taxon>Bacillati</taxon>
        <taxon>Bacillota</taxon>
        <taxon>Clostridia</taxon>
        <taxon>Eubacteriales</taxon>
        <taxon>Clostridiaceae</taxon>
        <taxon>Clostridium</taxon>
    </lineage>
</organism>
<protein>
    <submittedName>
        <fullName evidence="1">Uncharacterized protein</fullName>
    </submittedName>
</protein>
<dbReference type="Proteomes" id="UP000019482">
    <property type="component" value="Unassembled WGS sequence"/>
</dbReference>
<evidence type="ECO:0000313" key="1">
    <source>
        <dbReference type="EMBL" id="CDL92222.1"/>
    </source>
</evidence>